<proteinExistence type="inferred from homology"/>
<dbReference type="InterPro" id="IPR033315">
    <property type="entry name" value="Fan1-like"/>
</dbReference>
<dbReference type="Gene3D" id="3.40.1350.10">
    <property type="match status" value="1"/>
</dbReference>
<reference evidence="11" key="1">
    <citation type="submission" date="2021-08" db="EMBL/GenBank/DDBJ databases">
        <authorList>
            <person name="Misof B."/>
            <person name="Oliver O."/>
            <person name="Podsiadlowski L."/>
            <person name="Donath A."/>
            <person name="Peters R."/>
            <person name="Mayer C."/>
            <person name="Rust J."/>
            <person name="Gunkel S."/>
            <person name="Lesny P."/>
            <person name="Martin S."/>
            <person name="Oeyen J.P."/>
            <person name="Petersen M."/>
            <person name="Panagiotis P."/>
            <person name="Wilbrandt J."/>
            <person name="Tanja T."/>
        </authorList>
    </citation>
    <scope>NUCLEOTIDE SEQUENCE</scope>
    <source>
        <strain evidence="11">GBR_01_08_01A</strain>
        <tissue evidence="11">Thorax + abdomen</tissue>
    </source>
</reference>
<accession>A0AAD9RDA8</accession>
<comment type="similarity">
    <text evidence="2 8">Belongs to the FAN1 family.</text>
</comment>
<evidence type="ECO:0000256" key="7">
    <source>
        <dbReference type="ARBA" id="ARBA00023211"/>
    </source>
</evidence>
<dbReference type="GO" id="GO:0004528">
    <property type="term" value="F:phosphodiesterase I activity"/>
    <property type="evidence" value="ECO:0007669"/>
    <property type="project" value="UniProtKB-EC"/>
</dbReference>
<dbReference type="InterPro" id="IPR049132">
    <property type="entry name" value="FAN1-like_euk"/>
</dbReference>
<dbReference type="GO" id="GO:0008409">
    <property type="term" value="F:5'-3' exonuclease activity"/>
    <property type="evidence" value="ECO:0007669"/>
    <property type="project" value="TreeGrafter"/>
</dbReference>
<dbReference type="InterPro" id="IPR011856">
    <property type="entry name" value="tRNA_endonuc-like_dom_sf"/>
</dbReference>
<sequence length="968" mass="111649">MSVQTNIDQYFRKKFKGIQNVNTKAQNFGLIEKKNVRKKLRGLKQSKEQSAKNSVKKPSSVNDPSLYCLAIYEDESSCCFNKSINDVQLTNTNVHSTLDLNETYISDISNHEEDTKIDVLSDCSIVYESINISNNKISTDKKEVIKCEEHVIKTTCIESKSLKRAVSPSHNDNNSRKASKTEFELSSKEAYQNKSIEEDSVILDTQYEVITNPRNDLFPQCNTPIKSFLNSPSKKATTFTPQKSSTKRVLPFNLESKNNSTLFFRTIVDRKLTITALENLNLVKEGAIQENNFDLETIYSSNSFTFKYNRVDTTVSMRYEYCDVVVPTETAAAHLFMIIVNVFSNPINCGYFNKEETDFIFSMLTLSVQAQMLLARMLKRKHSWYRVEHLTNKYKITDDLVPICKELVSKSFFTCNIENEKLSTFFKMLQIDEVRTICQILKLKVNKNNKEKLVQTLFKIATEKPLFPGMKSPGDKLRSLILNKLGYCISLTKKTVDIFNKILTLLIPNQDPQETIQDTYHMLLQVELGKIIFPKFSNKRYPIFSSKRQLNEYIKAKHELTNILNAIEKKQWETVRKIGKLAYNQWLTIMDSESTSLEDSMLPLHIRHFMPGYLWLKTLSKSIDAFKKVKLMLPFTIQILHTLIKQNCHMQSKKGTWYAELALIEMHHNKDLEASAKVVLESLKVENLSEFGTAEILERAKKLVKRKHLNNTTLNSIQTMLKSMENKFSCLPPKLTTVEAALVKENYETGRKKTKWCINNSTNYKSYSSVENVALDFYYHQGFNGGVHCEGSLPVTLFFVLFWEELYNIDVPGSFVTLYQKVPLDLFTQDFYKNRKETIDMKLQIVRNIDPESLSNLMQNKFKSCNHIESMMHTTLFTSNDIKDIVHCLGTDGVVGICERLIHNYTLWKSGFPDLIVWNSSNKNCKIIEVKGPGDKLSIKQTLWLQYLYQLGIDVEVCLIKDNQHGKT</sequence>
<dbReference type="InterPro" id="IPR049126">
    <property type="entry name" value="FAN1-like_TPR"/>
</dbReference>
<keyword evidence="8" id="KW-0234">DNA repair</keyword>
<dbReference type="GO" id="GO:0046872">
    <property type="term" value="F:metal ion binding"/>
    <property type="evidence" value="ECO:0007669"/>
    <property type="project" value="UniProtKB-KW"/>
</dbReference>
<evidence type="ECO:0000313" key="11">
    <source>
        <dbReference type="EMBL" id="KAK2577223.1"/>
    </source>
</evidence>
<dbReference type="InterPro" id="IPR014883">
    <property type="entry name" value="VRR_NUC"/>
</dbReference>
<dbReference type="CDD" id="cd22326">
    <property type="entry name" value="FAN1-like"/>
    <property type="match status" value="1"/>
</dbReference>
<dbReference type="AlphaFoldDB" id="A0AAD9RDA8"/>
<keyword evidence="12" id="KW-1185">Reference proteome</keyword>
<keyword evidence="6 8" id="KW-0460">Magnesium</keyword>
<evidence type="ECO:0000256" key="6">
    <source>
        <dbReference type="ARBA" id="ARBA00022842"/>
    </source>
</evidence>
<comment type="catalytic activity">
    <reaction evidence="1 8">
        <text>Hydrolytically removes 5'-nucleotides successively from the 3'-hydroxy termini of 3'-hydroxy-terminated oligonucleotides.</text>
        <dbReference type="EC" id="3.1.4.1"/>
    </reaction>
</comment>
<dbReference type="EC" id="3.1.4.1" evidence="8"/>
<dbReference type="SMART" id="SM00990">
    <property type="entry name" value="VRR_NUC"/>
    <property type="match status" value="1"/>
</dbReference>
<dbReference type="PANTHER" id="PTHR15749">
    <property type="entry name" value="FANCONI-ASSOCIATED NUCLEASE 1"/>
    <property type="match status" value="1"/>
</dbReference>
<organism evidence="11 12">
    <name type="scientific">Odynerus spinipes</name>
    <dbReference type="NCBI Taxonomy" id="1348599"/>
    <lineage>
        <taxon>Eukaryota</taxon>
        <taxon>Metazoa</taxon>
        <taxon>Ecdysozoa</taxon>
        <taxon>Arthropoda</taxon>
        <taxon>Hexapoda</taxon>
        <taxon>Insecta</taxon>
        <taxon>Pterygota</taxon>
        <taxon>Neoptera</taxon>
        <taxon>Endopterygota</taxon>
        <taxon>Hymenoptera</taxon>
        <taxon>Apocrita</taxon>
        <taxon>Aculeata</taxon>
        <taxon>Vespoidea</taxon>
        <taxon>Vespidae</taxon>
        <taxon>Eumeninae</taxon>
        <taxon>Odynerus</taxon>
    </lineage>
</organism>
<feature type="domain" description="VRR-NUC" evidence="10">
    <location>
        <begin position="849"/>
        <end position="962"/>
    </location>
</feature>
<evidence type="ECO:0000256" key="1">
    <source>
        <dbReference type="ARBA" id="ARBA00000983"/>
    </source>
</evidence>
<evidence type="ECO:0000256" key="9">
    <source>
        <dbReference type="SAM" id="MobiDB-lite"/>
    </source>
</evidence>
<dbReference type="GO" id="GO:0005634">
    <property type="term" value="C:nucleus"/>
    <property type="evidence" value="ECO:0007669"/>
    <property type="project" value="UniProtKB-SubCell"/>
</dbReference>
<dbReference type="GO" id="GO:0036297">
    <property type="term" value="P:interstrand cross-link repair"/>
    <property type="evidence" value="ECO:0007669"/>
    <property type="project" value="InterPro"/>
</dbReference>
<evidence type="ECO:0000256" key="3">
    <source>
        <dbReference type="ARBA" id="ARBA00022722"/>
    </source>
</evidence>
<keyword evidence="3 8" id="KW-0540">Nuclease</keyword>
<evidence type="ECO:0000313" key="12">
    <source>
        <dbReference type="Proteomes" id="UP001258017"/>
    </source>
</evidence>
<comment type="subcellular location">
    <subcellularLocation>
        <location evidence="8">Nucleus</location>
    </subcellularLocation>
</comment>
<keyword evidence="7 8" id="KW-0464">Manganese</keyword>
<protein>
    <recommendedName>
        <fullName evidence="8">Fanconi-associated nuclease</fullName>
        <ecNumber evidence="8">3.1.4.1</ecNumber>
    </recommendedName>
</protein>
<evidence type="ECO:0000256" key="5">
    <source>
        <dbReference type="ARBA" id="ARBA00022801"/>
    </source>
</evidence>
<comment type="function">
    <text evidence="8">Nuclease required for the repair of DNA interstrand cross-links (ICL). Acts as a 5'-3' exonuclease that anchors at a cut end of DNA and cleaves DNA successively at every third nucleotide, allowing to excise an ICL from one strand through flanking incisions.</text>
</comment>
<dbReference type="EMBL" id="JAIFRP010004357">
    <property type="protein sequence ID" value="KAK2577223.1"/>
    <property type="molecule type" value="Genomic_DNA"/>
</dbReference>
<evidence type="ECO:0000256" key="2">
    <source>
        <dbReference type="ARBA" id="ARBA00005533"/>
    </source>
</evidence>
<dbReference type="GO" id="GO:0070336">
    <property type="term" value="F:flap-structured DNA binding"/>
    <property type="evidence" value="ECO:0007669"/>
    <property type="project" value="TreeGrafter"/>
</dbReference>
<comment type="cofactor">
    <cofactor evidence="8">
        <name>Mg(2+)</name>
        <dbReference type="ChEBI" id="CHEBI:18420"/>
    </cofactor>
    <cofactor evidence="8">
        <name>Mn(2+)</name>
        <dbReference type="ChEBI" id="CHEBI:29035"/>
    </cofactor>
</comment>
<feature type="compositionally biased region" description="Basic and acidic residues" evidence="9">
    <location>
        <begin position="173"/>
        <end position="184"/>
    </location>
</feature>
<dbReference type="Pfam" id="PF21170">
    <property type="entry name" value="FAN1_TPR"/>
    <property type="match status" value="1"/>
</dbReference>
<dbReference type="Pfam" id="PF08774">
    <property type="entry name" value="VRR_NUC"/>
    <property type="match status" value="1"/>
</dbReference>
<keyword evidence="4 8" id="KW-0479">Metal-binding</keyword>
<feature type="region of interest" description="Disordered" evidence="9">
    <location>
        <begin position="165"/>
        <end position="184"/>
    </location>
</feature>
<reference evidence="11" key="2">
    <citation type="journal article" date="2023" name="Commun. Biol.">
        <title>Intrasexual cuticular hydrocarbon dimorphism in a wasp sheds light on hydrocarbon biosynthesis genes in Hymenoptera.</title>
        <authorList>
            <person name="Moris V.C."/>
            <person name="Podsiadlowski L."/>
            <person name="Martin S."/>
            <person name="Oeyen J.P."/>
            <person name="Donath A."/>
            <person name="Petersen M."/>
            <person name="Wilbrandt J."/>
            <person name="Misof B."/>
            <person name="Liedtke D."/>
            <person name="Thamm M."/>
            <person name="Scheiner R."/>
            <person name="Schmitt T."/>
            <person name="Niehuis O."/>
        </authorList>
    </citation>
    <scope>NUCLEOTIDE SEQUENCE</scope>
    <source>
        <strain evidence="11">GBR_01_08_01A</strain>
    </source>
</reference>
<dbReference type="Proteomes" id="UP001258017">
    <property type="component" value="Unassembled WGS sequence"/>
</dbReference>
<keyword evidence="8" id="KW-0539">Nucleus</keyword>
<evidence type="ECO:0000259" key="10">
    <source>
        <dbReference type="SMART" id="SM00990"/>
    </source>
</evidence>
<evidence type="ECO:0000256" key="8">
    <source>
        <dbReference type="RuleBase" id="RU365033"/>
    </source>
</evidence>
<dbReference type="GO" id="GO:0017108">
    <property type="term" value="F:5'-flap endonuclease activity"/>
    <property type="evidence" value="ECO:0007669"/>
    <property type="project" value="TreeGrafter"/>
</dbReference>
<keyword evidence="5 8" id="KW-0378">Hydrolase</keyword>
<evidence type="ECO:0000256" key="4">
    <source>
        <dbReference type="ARBA" id="ARBA00022723"/>
    </source>
</evidence>
<gene>
    <name evidence="11" type="ORF">KPH14_003369</name>
</gene>
<keyword evidence="8" id="KW-0227">DNA damage</keyword>
<dbReference type="PANTHER" id="PTHR15749:SF4">
    <property type="entry name" value="FANCONI-ASSOCIATED NUCLEASE 1"/>
    <property type="match status" value="1"/>
</dbReference>
<comment type="caution">
    <text evidence="11">The sequence shown here is derived from an EMBL/GenBank/DDBJ whole genome shotgun (WGS) entry which is preliminary data.</text>
</comment>
<name>A0AAD9RDA8_9HYME</name>